<evidence type="ECO:0000256" key="8">
    <source>
        <dbReference type="ARBA" id="ARBA00022839"/>
    </source>
</evidence>
<keyword evidence="9 14" id="KW-0067">ATP-binding</keyword>
<dbReference type="GO" id="GO:0051539">
    <property type="term" value="F:4 iron, 4 sulfur cluster binding"/>
    <property type="evidence" value="ECO:0007669"/>
    <property type="project" value="UniProtKB-KW"/>
</dbReference>
<feature type="binding site" evidence="14">
    <location>
        <position position="1158"/>
    </location>
    <ligand>
        <name>[4Fe-4S] cluster</name>
        <dbReference type="ChEBI" id="CHEBI:49883"/>
    </ligand>
</feature>
<dbReference type="SUPFAM" id="SSF52540">
    <property type="entry name" value="P-loop containing nucleoside triphosphate hydrolases"/>
    <property type="match status" value="1"/>
</dbReference>
<evidence type="ECO:0000256" key="1">
    <source>
        <dbReference type="ARBA" id="ARBA00022485"/>
    </source>
</evidence>
<keyword evidence="5 14" id="KW-0227">DNA damage</keyword>
<keyword evidence="8 14" id="KW-0269">Exonuclease</keyword>
<keyword evidence="2 14" id="KW-0540">Nuclease</keyword>
<keyword evidence="12 14" id="KW-0238">DNA-binding</keyword>
<dbReference type="Pfam" id="PF12705">
    <property type="entry name" value="PDDEXK_1"/>
    <property type="match status" value="1"/>
</dbReference>
<dbReference type="InterPro" id="IPR011604">
    <property type="entry name" value="PDDEXK-like_dom_sf"/>
</dbReference>
<dbReference type="InterPro" id="IPR027417">
    <property type="entry name" value="P-loop_NTPase"/>
</dbReference>
<evidence type="ECO:0000256" key="5">
    <source>
        <dbReference type="ARBA" id="ARBA00022763"/>
    </source>
</evidence>
<evidence type="ECO:0000256" key="3">
    <source>
        <dbReference type="ARBA" id="ARBA00022723"/>
    </source>
</evidence>
<dbReference type="InterPro" id="IPR014017">
    <property type="entry name" value="DNA_helicase_UvrD-like_C"/>
</dbReference>
<keyword evidence="17" id="KW-1185">Reference proteome</keyword>
<evidence type="ECO:0000256" key="12">
    <source>
        <dbReference type="ARBA" id="ARBA00023125"/>
    </source>
</evidence>
<dbReference type="GO" id="GO:0005524">
    <property type="term" value="F:ATP binding"/>
    <property type="evidence" value="ECO:0007669"/>
    <property type="project" value="UniProtKB-UniRule"/>
</dbReference>
<evidence type="ECO:0000256" key="14">
    <source>
        <dbReference type="HAMAP-Rule" id="MF_01452"/>
    </source>
</evidence>
<keyword evidence="1 14" id="KW-0004">4Fe-4S</keyword>
<evidence type="ECO:0000256" key="11">
    <source>
        <dbReference type="ARBA" id="ARBA00023014"/>
    </source>
</evidence>
<dbReference type="PANTHER" id="PTHR30591">
    <property type="entry name" value="RECBCD ENZYME SUBUNIT RECC"/>
    <property type="match status" value="1"/>
</dbReference>
<dbReference type="GO" id="GO:0008409">
    <property type="term" value="F:5'-3' exonuclease activity"/>
    <property type="evidence" value="ECO:0007669"/>
    <property type="project" value="UniProtKB-UniRule"/>
</dbReference>
<comment type="cofactor">
    <cofactor evidence="14">
        <name>[4Fe-4S] cluster</name>
        <dbReference type="ChEBI" id="CHEBI:49883"/>
    </cofactor>
    <text evidence="14">Binds 1 [4Fe-4S] cluster.</text>
</comment>
<evidence type="ECO:0000259" key="15">
    <source>
        <dbReference type="PROSITE" id="PS51217"/>
    </source>
</evidence>
<feature type="domain" description="UvrD-like helicase C-terminal" evidence="15">
    <location>
        <begin position="290"/>
        <end position="606"/>
    </location>
</feature>
<dbReference type="Gene3D" id="3.90.320.10">
    <property type="match status" value="1"/>
</dbReference>
<comment type="miscellaneous">
    <text evidence="14">Despite having conserved helicase domains, this subunit does not have helicase activity.</text>
</comment>
<dbReference type="RefSeq" id="WP_190925995.1">
    <property type="nucleotide sequence ID" value="NZ_JACXJA010000007.1"/>
</dbReference>
<dbReference type="InterPro" id="IPR014140">
    <property type="entry name" value="DNA_helicase_suAddB"/>
</dbReference>
<dbReference type="EMBL" id="JACXJA010000007">
    <property type="protein sequence ID" value="MBD2861723.1"/>
    <property type="molecule type" value="Genomic_DNA"/>
</dbReference>
<dbReference type="Gene3D" id="6.10.140.1030">
    <property type="match status" value="1"/>
</dbReference>
<accession>A0A927GZ00</accession>
<sequence>MSIRYILGRSGSGKTNLCLDEIRSQLKAEPQGPPLVLLVPDQATFQAEHALVSTPGLGGTIRAQVLSFRRLAFRVMQEAGGAARVQIDDSGKKMLLYELLHKHADELRQFGNMSDQSGFIDNLYRMYSEFRRYCISPARFESYVQTAEHREEPGVSELPAAKLHDMLLLYKRFEERLSGQYMDSEHLLTKTAEMLSESEYARGARIWIDGFYGFIPQELQVVGEWMRCAPQVTVSLCIDRDYSYSDSLDELDLFHPTARTLVRLKELAAGLNVPEEPPVLLQHRGRPHRFGRSPMLSHLERNFEYRSGKPYQGGGQAGRHEIVLAAAVNRRAEAEGTAREIVRLVRDEGCRWRDIAVMVRNMESYDDLLEVTFRDFGIPYFLDRKRSVLHHPVAELVRSALEVALGRWHNDAVFRCVKTDLLFPLQADTDGADAAKERDRLRDAMCRLENYVLAAGIQGYRWTEPRKWTYRVGSALDDVQQGNAASDEAFLDEMDRMRSIVVGPLSALEKALKDADTVLDMTVALYRFLESADVPAKLERWSLDSMEAGKPEQAREHTQVWGSVVDLLDQIVEMLGDESLSLERFAGIVESGLESVRIGLVPPSLDQVLVGTMDRTRSGSVRHCFVLGANDGVIPARPQENGVLTEPERDRLIAAGLELVEGSRRKLLDESFLIYMALTAASDSLTVCYPLADEEGKSLIPSEIVKRLKTMFPSVKERLLLIDPPSGPDAAEAGGDPYEYAVHPDRALSHLAVQLRHWIKGAPISDVWWDVYNWYCTRPEWRDKLYRTLKSLVYTNREEPLPESVSRELYGEMLRASVSRMERYVACPFSQFASHGLRLSERRVYRLDAPDIGQLFHAALSRVAAELQGEGEDWGALTAEQCYERASKAVDELAPRLQGEILLSSKRYGYIARKLKRIVGRASIVLGIHARRGLFVPIGLEVGFGPGEPLPPLEFTLDNGCRMEIVGRIDRVDRADSEKGVLLRVIDYKSSSTSLRLAEVFYGMSLQMLTYLDVVITHAERWVGVSSIPAGVLYFHVHNPLLVRKNALNAEEAEEQMLKRFKMKGLVLEDAETVRLMDDSFRERNGHSQLIPVALKADGGFYKSSSVVSEPQWDRLRYYVRGMITSIGTEITNGNVDIRPFRMGTKFACAFCPYKPVCQFEPLFEGNEYKKLNRIEKEAVWQAIDQAVNET</sequence>
<dbReference type="PANTHER" id="PTHR30591:SF1">
    <property type="entry name" value="RECBCD ENZYME SUBUNIT RECC"/>
    <property type="match status" value="1"/>
</dbReference>
<reference evidence="16" key="1">
    <citation type="submission" date="2020-09" db="EMBL/GenBank/DDBJ databases">
        <title>A novel bacterium of genus Paenibacillus, isolated from South China Sea.</title>
        <authorList>
            <person name="Huang H."/>
            <person name="Mo K."/>
            <person name="Hu Y."/>
        </authorList>
    </citation>
    <scope>NUCLEOTIDE SEQUENCE</scope>
    <source>
        <strain evidence="16">IB182363</strain>
    </source>
</reference>
<feature type="binding site" evidence="14">
    <location>
        <position position="827"/>
    </location>
    <ligand>
        <name>[4Fe-4S] cluster</name>
        <dbReference type="ChEBI" id="CHEBI:49883"/>
    </ligand>
</feature>
<comment type="cofactor">
    <cofactor evidence="14">
        <name>Mg(2+)</name>
        <dbReference type="ChEBI" id="CHEBI:18420"/>
    </cofactor>
</comment>
<keyword evidence="7 14" id="KW-0347">Helicase</keyword>
<gene>
    <name evidence="14 16" type="primary">addB</name>
    <name evidence="16" type="ORF">IDH45_06990</name>
</gene>
<evidence type="ECO:0000256" key="6">
    <source>
        <dbReference type="ARBA" id="ARBA00022801"/>
    </source>
</evidence>
<dbReference type="Pfam" id="PF21445">
    <property type="entry name" value="ADDB_N"/>
    <property type="match status" value="1"/>
</dbReference>
<keyword evidence="6 14" id="KW-0378">Hydrolase</keyword>
<keyword evidence="11 14" id="KW-0411">Iron-sulfur</keyword>
<name>A0A927GZ00_9BACL</name>
<evidence type="ECO:0000313" key="17">
    <source>
        <dbReference type="Proteomes" id="UP000639396"/>
    </source>
</evidence>
<evidence type="ECO:0000256" key="2">
    <source>
        <dbReference type="ARBA" id="ARBA00022722"/>
    </source>
</evidence>
<dbReference type="GO" id="GO:0004386">
    <property type="term" value="F:helicase activity"/>
    <property type="evidence" value="ECO:0007669"/>
    <property type="project" value="UniProtKB-KW"/>
</dbReference>
<dbReference type="Proteomes" id="UP000639396">
    <property type="component" value="Unassembled WGS sequence"/>
</dbReference>
<evidence type="ECO:0000256" key="10">
    <source>
        <dbReference type="ARBA" id="ARBA00023004"/>
    </source>
</evidence>
<dbReference type="AlphaFoldDB" id="A0A927GZ00"/>
<dbReference type="InterPro" id="IPR049035">
    <property type="entry name" value="ADDB_N"/>
</dbReference>
<evidence type="ECO:0000256" key="7">
    <source>
        <dbReference type="ARBA" id="ARBA00022806"/>
    </source>
</evidence>
<proteinExistence type="inferred from homology"/>
<dbReference type="PROSITE" id="PS51217">
    <property type="entry name" value="UVRD_HELICASE_CTER"/>
    <property type="match status" value="1"/>
</dbReference>
<evidence type="ECO:0000313" key="16">
    <source>
        <dbReference type="EMBL" id="MBD2861723.1"/>
    </source>
</evidence>
<dbReference type="Gene3D" id="3.40.50.300">
    <property type="entry name" value="P-loop containing nucleotide triphosphate hydrolases"/>
    <property type="match status" value="3"/>
</dbReference>
<evidence type="ECO:0000256" key="13">
    <source>
        <dbReference type="ARBA" id="ARBA00023204"/>
    </source>
</evidence>
<keyword evidence="4 14" id="KW-0547">Nucleotide-binding</keyword>
<comment type="function">
    <text evidence="14">The heterodimer acts as both an ATP-dependent DNA helicase and an ATP-dependent, dual-direction single-stranded exonuclease. Recognizes the chi site generating a DNA molecule suitable for the initiation of homologous recombination. The AddB subunit has 5' -&gt; 3' nuclease activity but not helicase activity.</text>
</comment>
<dbReference type="InterPro" id="IPR038726">
    <property type="entry name" value="PDDEXK_AddAB-type"/>
</dbReference>
<comment type="subunit">
    <text evidence="14">Heterodimer of AddA and AddB.</text>
</comment>
<evidence type="ECO:0000256" key="9">
    <source>
        <dbReference type="ARBA" id="ARBA00022840"/>
    </source>
</evidence>
<dbReference type="GO" id="GO:0000724">
    <property type="term" value="P:double-strand break repair via homologous recombination"/>
    <property type="evidence" value="ECO:0007669"/>
    <property type="project" value="UniProtKB-UniRule"/>
</dbReference>
<comment type="similarity">
    <text evidence="14">Belongs to the helicase family. AddB/RexB type 1 subfamily.</text>
</comment>
<dbReference type="GO" id="GO:0003690">
    <property type="term" value="F:double-stranded DNA binding"/>
    <property type="evidence" value="ECO:0007669"/>
    <property type="project" value="UniProtKB-UniRule"/>
</dbReference>
<feature type="binding site" evidence="14">
    <location>
        <position position="1152"/>
    </location>
    <ligand>
        <name>[4Fe-4S] cluster</name>
        <dbReference type="ChEBI" id="CHEBI:49883"/>
    </ligand>
</feature>
<dbReference type="GO" id="GO:0046872">
    <property type="term" value="F:metal ion binding"/>
    <property type="evidence" value="ECO:0007669"/>
    <property type="project" value="UniProtKB-KW"/>
</dbReference>
<keyword evidence="3 14" id="KW-0479">Metal-binding</keyword>
<feature type="binding site" evidence="14">
    <location>
        <position position="1149"/>
    </location>
    <ligand>
        <name>[4Fe-4S] cluster</name>
        <dbReference type="ChEBI" id="CHEBI:49883"/>
    </ligand>
</feature>
<comment type="caution">
    <text evidence="16">The sequence shown here is derived from an EMBL/GenBank/DDBJ whole genome shotgun (WGS) entry which is preliminary data.</text>
</comment>
<dbReference type="NCBIfam" id="TIGR02773">
    <property type="entry name" value="addB_Gpos"/>
    <property type="match status" value="1"/>
</dbReference>
<keyword evidence="10 14" id="KW-0408">Iron</keyword>
<keyword evidence="13 14" id="KW-0234">DNA repair</keyword>
<dbReference type="HAMAP" id="MF_01452">
    <property type="entry name" value="AddB_type1"/>
    <property type="match status" value="1"/>
</dbReference>
<organism evidence="16 17">
    <name type="scientific">Paenibacillus oceani</name>
    <dbReference type="NCBI Taxonomy" id="2772510"/>
    <lineage>
        <taxon>Bacteria</taxon>
        <taxon>Bacillati</taxon>
        <taxon>Bacillota</taxon>
        <taxon>Bacilli</taxon>
        <taxon>Bacillales</taxon>
        <taxon>Paenibacillaceae</taxon>
        <taxon>Paenibacillus</taxon>
    </lineage>
</organism>
<evidence type="ECO:0000256" key="4">
    <source>
        <dbReference type="ARBA" id="ARBA00022741"/>
    </source>
</evidence>
<protein>
    <recommendedName>
        <fullName evidence="14">ATP-dependent helicase/deoxyribonuclease subunit B</fullName>
        <ecNumber evidence="14">3.1.-.-</ecNumber>
    </recommendedName>
    <alternativeName>
        <fullName evidence="14">ATP-dependent helicase/nuclease subunit AddB</fullName>
    </alternativeName>
</protein>
<dbReference type="EC" id="3.1.-.-" evidence="14"/>